<accession>A0A2T7NYH3</accession>
<gene>
    <name evidence="6" type="ORF">C0Q70_13852</name>
</gene>
<protein>
    <recommendedName>
        <fullName evidence="3">Purple acid phosphatase</fullName>
        <ecNumber evidence="3">3.1.3.2</ecNumber>
    </recommendedName>
</protein>
<organism evidence="6 7">
    <name type="scientific">Pomacea canaliculata</name>
    <name type="common">Golden apple snail</name>
    <dbReference type="NCBI Taxonomy" id="400727"/>
    <lineage>
        <taxon>Eukaryota</taxon>
        <taxon>Metazoa</taxon>
        <taxon>Spiralia</taxon>
        <taxon>Lophotrochozoa</taxon>
        <taxon>Mollusca</taxon>
        <taxon>Gastropoda</taxon>
        <taxon>Caenogastropoda</taxon>
        <taxon>Architaenioglossa</taxon>
        <taxon>Ampullarioidea</taxon>
        <taxon>Ampullariidae</taxon>
        <taxon>Pomacea</taxon>
    </lineage>
</organism>
<evidence type="ECO:0000313" key="6">
    <source>
        <dbReference type="EMBL" id="PVD26183.1"/>
    </source>
</evidence>
<evidence type="ECO:0000259" key="5">
    <source>
        <dbReference type="Pfam" id="PF14008"/>
    </source>
</evidence>
<dbReference type="Gene3D" id="3.60.21.10">
    <property type="match status" value="1"/>
</dbReference>
<dbReference type="GO" id="GO:0046872">
    <property type="term" value="F:metal ion binding"/>
    <property type="evidence" value="ECO:0007669"/>
    <property type="project" value="InterPro"/>
</dbReference>
<dbReference type="InterPro" id="IPR041792">
    <property type="entry name" value="MPP_PAP"/>
</dbReference>
<feature type="domain" description="Purple acid phosphatase C-terminal" evidence="5">
    <location>
        <begin position="372"/>
        <end position="417"/>
    </location>
</feature>
<evidence type="ECO:0000313" key="7">
    <source>
        <dbReference type="Proteomes" id="UP000245119"/>
    </source>
</evidence>
<evidence type="ECO:0000256" key="3">
    <source>
        <dbReference type="RuleBase" id="RU361203"/>
    </source>
</evidence>
<dbReference type="InterPro" id="IPR029052">
    <property type="entry name" value="Metallo-depent_PP-like"/>
</dbReference>
<proteinExistence type="inferred from homology"/>
<dbReference type="OrthoDB" id="45007at2759"/>
<dbReference type="SUPFAM" id="SSF56300">
    <property type="entry name" value="Metallo-dependent phosphatases"/>
    <property type="match status" value="1"/>
</dbReference>
<evidence type="ECO:0000256" key="1">
    <source>
        <dbReference type="ARBA" id="ARBA00022729"/>
    </source>
</evidence>
<dbReference type="Pfam" id="PF00149">
    <property type="entry name" value="Metallophos"/>
    <property type="match status" value="1"/>
</dbReference>
<feature type="domain" description="Calcineurin-like phosphoesterase" evidence="4">
    <location>
        <begin position="159"/>
        <end position="347"/>
    </location>
</feature>
<keyword evidence="1" id="KW-0732">Signal</keyword>
<dbReference type="Gene3D" id="2.60.40.380">
    <property type="entry name" value="Purple acid phosphatase-like, N-terminal"/>
    <property type="match status" value="1"/>
</dbReference>
<dbReference type="EMBL" id="PZQS01000008">
    <property type="protein sequence ID" value="PVD26183.1"/>
    <property type="molecule type" value="Genomic_DNA"/>
</dbReference>
<sequence length="436" mass="49925">MVRPIEKEVTDLSFVGLLLLTCAGKFLQHRSEPSAMAKISLLTFVCCFSFALCYPPVYYQPEQVHIAYGEDETQMYVVWSTQNDTVSSVVLYSLAGSSQQLVAEGGTYNCGSDKGWSPEFSFTAMQKGNNWSPRLAIYGDLGNINGQSIPRLQLETEKGMYDAILHVGKHQSNMFEKLSVQDDAKVGDEFMKQIEPIAANVPYLTCPGNHEVNYNFSNYKHRFAMPGDPYMDRMFFSFNIGPAHIISFSTEYYFFVQFGIAQAAEQYRWLEQDLMEATKPENRAQRPWIITMGHRPMYCSNADNDDCTKTGSMVSENWLAYPALFATRKIFYDYGVDVMLWAHEHSYERMWPVYDEKVYNGSLKEPYTNPKAPVHVVTGSAGCQENHDKFITNFAAWSAFHSDDYGYTRMTIHNTTRTCTWNRFLMTREEKLLTPS</sequence>
<dbReference type="AlphaFoldDB" id="A0A2T7NYH3"/>
<keyword evidence="2" id="KW-0325">Glycoprotein</keyword>
<dbReference type="Proteomes" id="UP000245119">
    <property type="component" value="Linkage Group LG8"/>
</dbReference>
<dbReference type="PANTHER" id="PTHR45867">
    <property type="entry name" value="PURPLE ACID PHOSPHATASE"/>
    <property type="match status" value="1"/>
</dbReference>
<keyword evidence="3" id="KW-0378">Hydrolase</keyword>
<comment type="catalytic activity">
    <reaction evidence="3">
        <text>a phosphate monoester + H2O = an alcohol + phosphate</text>
        <dbReference type="Rhea" id="RHEA:15017"/>
        <dbReference type="ChEBI" id="CHEBI:15377"/>
        <dbReference type="ChEBI" id="CHEBI:30879"/>
        <dbReference type="ChEBI" id="CHEBI:43474"/>
        <dbReference type="ChEBI" id="CHEBI:67140"/>
        <dbReference type="EC" id="3.1.3.2"/>
    </reaction>
</comment>
<reference evidence="6 7" key="1">
    <citation type="submission" date="2018-04" db="EMBL/GenBank/DDBJ databases">
        <title>The genome of golden apple snail Pomacea canaliculata provides insight into stress tolerance and invasive adaptation.</title>
        <authorList>
            <person name="Liu C."/>
            <person name="Liu B."/>
            <person name="Ren Y."/>
            <person name="Zhang Y."/>
            <person name="Wang H."/>
            <person name="Li S."/>
            <person name="Jiang F."/>
            <person name="Yin L."/>
            <person name="Zhang G."/>
            <person name="Qian W."/>
            <person name="Fan W."/>
        </authorList>
    </citation>
    <scope>NUCLEOTIDE SEQUENCE [LARGE SCALE GENOMIC DNA]</scope>
    <source>
        <strain evidence="6">SZHN2017</strain>
        <tissue evidence="6">Muscle</tissue>
    </source>
</reference>
<dbReference type="InterPro" id="IPR025733">
    <property type="entry name" value="PAPs_C"/>
</dbReference>
<evidence type="ECO:0000256" key="2">
    <source>
        <dbReference type="ARBA" id="ARBA00023180"/>
    </source>
</evidence>
<dbReference type="Pfam" id="PF14008">
    <property type="entry name" value="Metallophos_C"/>
    <property type="match status" value="1"/>
</dbReference>
<dbReference type="GO" id="GO:0003993">
    <property type="term" value="F:acid phosphatase activity"/>
    <property type="evidence" value="ECO:0007669"/>
    <property type="project" value="UniProtKB-EC"/>
</dbReference>
<dbReference type="EC" id="3.1.3.2" evidence="3"/>
<keyword evidence="7" id="KW-1185">Reference proteome</keyword>
<dbReference type="PANTHER" id="PTHR45867:SF3">
    <property type="entry name" value="ACID PHOSPHATASE TYPE 7"/>
    <property type="match status" value="1"/>
</dbReference>
<dbReference type="CDD" id="cd00839">
    <property type="entry name" value="MPP_PAPs"/>
    <property type="match status" value="1"/>
</dbReference>
<dbReference type="InterPro" id="IPR008963">
    <property type="entry name" value="Purple_acid_Pase-like_N"/>
</dbReference>
<comment type="similarity">
    <text evidence="3">Belongs to the metallophosphoesterase superfamily. Purple acid phosphatase family.</text>
</comment>
<dbReference type="InterPro" id="IPR004843">
    <property type="entry name" value="Calcineurin-like_PHP"/>
</dbReference>
<evidence type="ECO:0000259" key="4">
    <source>
        <dbReference type="Pfam" id="PF00149"/>
    </source>
</evidence>
<dbReference type="SUPFAM" id="SSF49363">
    <property type="entry name" value="Purple acid phosphatase, N-terminal domain"/>
    <property type="match status" value="1"/>
</dbReference>
<name>A0A2T7NYH3_POMCA</name>
<comment type="caution">
    <text evidence="6">The sequence shown here is derived from an EMBL/GenBank/DDBJ whole genome shotgun (WGS) entry which is preliminary data.</text>
</comment>